<dbReference type="PROSITE" id="PS50887">
    <property type="entry name" value="GGDEF"/>
    <property type="match status" value="1"/>
</dbReference>
<dbReference type="InterPro" id="IPR011990">
    <property type="entry name" value="TPR-like_helical_dom_sf"/>
</dbReference>
<dbReference type="CDD" id="cd01949">
    <property type="entry name" value="GGDEF"/>
    <property type="match status" value="1"/>
</dbReference>
<comment type="catalytic activity">
    <reaction evidence="2">
        <text>2 GTP = 3',3'-c-di-GMP + 2 diphosphate</text>
        <dbReference type="Rhea" id="RHEA:24898"/>
        <dbReference type="ChEBI" id="CHEBI:33019"/>
        <dbReference type="ChEBI" id="CHEBI:37565"/>
        <dbReference type="ChEBI" id="CHEBI:58805"/>
        <dbReference type="EC" id="2.7.7.65"/>
    </reaction>
</comment>
<organism evidence="5 6">
    <name type="scientific">Alteromonas arenosi</name>
    <dbReference type="NCBI Taxonomy" id="3055817"/>
    <lineage>
        <taxon>Bacteria</taxon>
        <taxon>Pseudomonadati</taxon>
        <taxon>Pseudomonadota</taxon>
        <taxon>Gammaproteobacteria</taxon>
        <taxon>Alteromonadales</taxon>
        <taxon>Alteromonadaceae</taxon>
        <taxon>Alteromonas/Salinimonas group</taxon>
        <taxon>Alteromonas</taxon>
    </lineage>
</organism>
<feature type="transmembrane region" description="Helical" evidence="3">
    <location>
        <begin position="411"/>
        <end position="430"/>
    </location>
</feature>
<keyword evidence="5" id="KW-0548">Nucleotidyltransferase</keyword>
<accession>A0ABT7T0Z6</accession>
<keyword evidence="5" id="KW-0808">Transferase</keyword>
<dbReference type="SMART" id="SM00028">
    <property type="entry name" value="TPR"/>
    <property type="match status" value="2"/>
</dbReference>
<dbReference type="GO" id="GO:0052621">
    <property type="term" value="F:diguanylate cyclase activity"/>
    <property type="evidence" value="ECO:0007669"/>
    <property type="project" value="UniProtKB-EC"/>
</dbReference>
<dbReference type="InterPro" id="IPR019734">
    <property type="entry name" value="TPR_rpt"/>
</dbReference>
<name>A0ABT7T0Z6_9ALTE</name>
<feature type="domain" description="GGDEF" evidence="4">
    <location>
        <begin position="476"/>
        <end position="614"/>
    </location>
</feature>
<protein>
    <recommendedName>
        <fullName evidence="1">diguanylate cyclase</fullName>
        <ecNumber evidence="1">2.7.7.65</ecNumber>
    </recommendedName>
</protein>
<dbReference type="Pfam" id="PF00990">
    <property type="entry name" value="GGDEF"/>
    <property type="match status" value="1"/>
</dbReference>
<dbReference type="EC" id="2.7.7.65" evidence="1"/>
<reference evidence="5 6" key="1">
    <citation type="submission" date="2023-06" db="EMBL/GenBank/DDBJ databases">
        <title>Alteromonas sp. ASW11-36 isolated from intertidal sand.</title>
        <authorList>
            <person name="Li Y."/>
        </authorList>
    </citation>
    <scope>NUCLEOTIDE SEQUENCE [LARGE SCALE GENOMIC DNA]</scope>
    <source>
        <strain evidence="5 6">ASW11-36</strain>
    </source>
</reference>
<dbReference type="InterPro" id="IPR043128">
    <property type="entry name" value="Rev_trsase/Diguanyl_cyclase"/>
</dbReference>
<dbReference type="PANTHER" id="PTHR45138">
    <property type="entry name" value="REGULATORY COMPONENTS OF SENSORY TRANSDUCTION SYSTEM"/>
    <property type="match status" value="1"/>
</dbReference>
<keyword evidence="3" id="KW-1133">Transmembrane helix</keyword>
<evidence type="ECO:0000313" key="6">
    <source>
        <dbReference type="Proteomes" id="UP001234343"/>
    </source>
</evidence>
<proteinExistence type="predicted"/>
<dbReference type="RefSeq" id="WP_289366878.1">
    <property type="nucleotide sequence ID" value="NZ_JAUCBP010000013.1"/>
</dbReference>
<keyword evidence="3" id="KW-0812">Transmembrane</keyword>
<dbReference type="EMBL" id="JAUCBP010000013">
    <property type="protein sequence ID" value="MDM7862119.1"/>
    <property type="molecule type" value="Genomic_DNA"/>
</dbReference>
<dbReference type="PANTHER" id="PTHR45138:SF9">
    <property type="entry name" value="DIGUANYLATE CYCLASE DGCM-RELATED"/>
    <property type="match status" value="1"/>
</dbReference>
<keyword evidence="3" id="KW-0472">Membrane</keyword>
<keyword evidence="6" id="KW-1185">Reference proteome</keyword>
<dbReference type="NCBIfam" id="TIGR00254">
    <property type="entry name" value="GGDEF"/>
    <property type="match status" value="1"/>
</dbReference>
<sequence>MLIIISVTCWPCAASVTFEDFINAPPLPAEIYERSEQQRLQWFNLQLETESDPVRTYQVSRGLFFEHYFLGHWQEANALCRSHPPVRKDYYYLESCLEVSEPSFAEYQTQVLELIHQARIDERYIEAAEMLNNLAWKQSQNGDIAGAYHSYEMALQLVPSDVEELLTTIMLDTATNYIIYGDNSYIQKGIALLTEIRQKSEEQLKHAQSQYERDILLDTIMLTHFNTGVAYFIHLNDYEKALQTFTKVNASDSYYTPSSLTFSALAAAHLNQLDNAKDFIAQASSLPDSDETVEAYLTCYRALAANFWEKSTDLSSCVHLSPDTSTEVLVDIYKRLSSVENSQFSRIGLEKLKTLFVEKLEPQLRNRGAAAASSAELRRLQKESDLKSLVLQQQEMLQHERELTHATQRKLFIAVALVLFFIAVFIYTQWRHKQKLAYQFRQLSILDPLTNLGNRRFLEEYINRELSLLDRTSNSDVMGIYVFDIDNFKRINDTKGHKIGDSVLREFSTRLQQQTRGADTLVRWGGEEFMFITRCESSAKVMEIADRLLAVINHKPFDIEDGTVLPVTCTIGVVTYPFVDSRGREQWDRLVSLADSALYYGKSLGKNCWVFVDNRAINNTDELDRLCSIPLQESIQSGAVEVKISNH</sequence>
<dbReference type="Gene3D" id="1.25.40.10">
    <property type="entry name" value="Tetratricopeptide repeat domain"/>
    <property type="match status" value="1"/>
</dbReference>
<dbReference type="InterPro" id="IPR029787">
    <property type="entry name" value="Nucleotide_cyclase"/>
</dbReference>
<dbReference type="Proteomes" id="UP001234343">
    <property type="component" value="Unassembled WGS sequence"/>
</dbReference>
<evidence type="ECO:0000256" key="3">
    <source>
        <dbReference type="SAM" id="Phobius"/>
    </source>
</evidence>
<gene>
    <name evidence="5" type="ORF">QTP81_16055</name>
</gene>
<dbReference type="SUPFAM" id="SSF55073">
    <property type="entry name" value="Nucleotide cyclase"/>
    <property type="match status" value="1"/>
</dbReference>
<evidence type="ECO:0000256" key="2">
    <source>
        <dbReference type="ARBA" id="ARBA00034247"/>
    </source>
</evidence>
<evidence type="ECO:0000256" key="1">
    <source>
        <dbReference type="ARBA" id="ARBA00012528"/>
    </source>
</evidence>
<dbReference type="InterPro" id="IPR000160">
    <property type="entry name" value="GGDEF_dom"/>
</dbReference>
<evidence type="ECO:0000259" key="4">
    <source>
        <dbReference type="PROSITE" id="PS50887"/>
    </source>
</evidence>
<evidence type="ECO:0000313" key="5">
    <source>
        <dbReference type="EMBL" id="MDM7862119.1"/>
    </source>
</evidence>
<dbReference type="SUPFAM" id="SSF48452">
    <property type="entry name" value="TPR-like"/>
    <property type="match status" value="1"/>
</dbReference>
<comment type="caution">
    <text evidence="5">The sequence shown here is derived from an EMBL/GenBank/DDBJ whole genome shotgun (WGS) entry which is preliminary data.</text>
</comment>
<dbReference type="Gene3D" id="3.30.70.270">
    <property type="match status" value="1"/>
</dbReference>
<dbReference type="InterPro" id="IPR050469">
    <property type="entry name" value="Diguanylate_Cyclase"/>
</dbReference>
<dbReference type="SMART" id="SM00267">
    <property type="entry name" value="GGDEF"/>
    <property type="match status" value="1"/>
</dbReference>